<sequence length="282" mass="32274">MKNTQKNKLVTPFVKWAGGKRQLMSEIVKLLPNTINRHMYVEPFIGGGSVLFHLQPKNAIINDFNEELINVYLTIKNNAAELIQDLKKHKNESDYFYAIRGLDRTESFSNLSPIERASRIIFLNKTCFNGLYRVNNAGEFNAPFGRYKNPNIVNEPVIKAVSHYLNANNIEIMSGDYLEILKNTTNNSFVYLDPPYHPISESSNFTGYVKGGINIEDQIRLREACDELNNKGVKFLLSNSASSFILEQYQNYDIHIIKAKRAINSNAVKRGDVEEVLIRNYE</sequence>
<evidence type="ECO:0000256" key="1">
    <source>
        <dbReference type="ARBA" id="ARBA00006594"/>
    </source>
</evidence>
<reference evidence="10 11" key="1">
    <citation type="submission" date="2018-06" db="EMBL/GenBank/DDBJ databases">
        <authorList>
            <consortium name="Pathogen Informatics"/>
            <person name="Doyle S."/>
        </authorList>
    </citation>
    <scope>NUCLEOTIDE SEQUENCE [LARGE SCALE GENOMIC DNA]</scope>
    <source>
        <strain evidence="10 11">NCTC11997</strain>
    </source>
</reference>
<dbReference type="EMBL" id="CP065725">
    <property type="protein sequence ID" value="QPT40225.1"/>
    <property type="molecule type" value="Genomic_DNA"/>
</dbReference>
<dbReference type="AlphaFoldDB" id="A0A378XAF1"/>
<feature type="binding site" evidence="7">
    <location>
        <position position="193"/>
    </location>
    <ligand>
        <name>S-adenosyl-L-methionine</name>
        <dbReference type="ChEBI" id="CHEBI:59789"/>
    </ligand>
</feature>
<dbReference type="InterPro" id="IPR029063">
    <property type="entry name" value="SAM-dependent_MTases_sf"/>
</dbReference>
<dbReference type="RefSeq" id="WP_018574946.1">
    <property type="nucleotide sequence ID" value="NZ_CP065725.1"/>
</dbReference>
<dbReference type="GO" id="GO:1904047">
    <property type="term" value="F:S-adenosyl-L-methionine binding"/>
    <property type="evidence" value="ECO:0007669"/>
    <property type="project" value="TreeGrafter"/>
</dbReference>
<evidence type="ECO:0000256" key="7">
    <source>
        <dbReference type="PIRSR" id="PIRSR000398-1"/>
    </source>
</evidence>
<comment type="similarity">
    <text evidence="1 8">Belongs to the N(4)/N(6)-methyltransferase family.</text>
</comment>
<dbReference type="GO" id="GO:0043565">
    <property type="term" value="F:sequence-specific DNA binding"/>
    <property type="evidence" value="ECO:0007669"/>
    <property type="project" value="TreeGrafter"/>
</dbReference>
<evidence type="ECO:0000313" key="11">
    <source>
        <dbReference type="Proteomes" id="UP000254603"/>
    </source>
</evidence>
<dbReference type="GO" id="GO:0009007">
    <property type="term" value="F:site-specific DNA-methyltransferase (adenine-specific) activity"/>
    <property type="evidence" value="ECO:0007669"/>
    <property type="project" value="UniProtKB-UniRule"/>
</dbReference>
<dbReference type="EC" id="2.1.1.72" evidence="2 8"/>
<evidence type="ECO:0000313" key="9">
    <source>
        <dbReference type="EMBL" id="QPT40225.1"/>
    </source>
</evidence>
<evidence type="ECO:0000256" key="6">
    <source>
        <dbReference type="ARBA" id="ARBA00047942"/>
    </source>
</evidence>
<dbReference type="NCBIfam" id="TIGR00571">
    <property type="entry name" value="dam"/>
    <property type="match status" value="1"/>
</dbReference>
<dbReference type="PANTHER" id="PTHR30481:SF3">
    <property type="entry name" value="DNA ADENINE METHYLASE"/>
    <property type="match status" value="1"/>
</dbReference>
<dbReference type="Gene3D" id="1.10.1020.10">
    <property type="entry name" value="Adenine-specific Methyltransferase, Domain 2"/>
    <property type="match status" value="1"/>
</dbReference>
<dbReference type="EMBL" id="UGSB01000001">
    <property type="protein sequence ID" value="SUA50446.1"/>
    <property type="molecule type" value="Genomic_DNA"/>
</dbReference>
<dbReference type="PROSITE" id="PS00092">
    <property type="entry name" value="N6_MTASE"/>
    <property type="match status" value="1"/>
</dbReference>
<feature type="binding site" evidence="7">
    <location>
        <position position="63"/>
    </location>
    <ligand>
        <name>S-adenosyl-L-methionine</name>
        <dbReference type="ChEBI" id="CHEBI:59789"/>
    </ligand>
</feature>
<accession>A0A378XAF1</accession>
<feature type="binding site" evidence="7">
    <location>
        <position position="20"/>
    </location>
    <ligand>
        <name>S-adenosyl-L-methionine</name>
        <dbReference type="ChEBI" id="CHEBI:59789"/>
    </ligand>
</feature>
<dbReference type="PANTHER" id="PTHR30481">
    <property type="entry name" value="DNA ADENINE METHYLASE"/>
    <property type="match status" value="1"/>
</dbReference>
<dbReference type="GO" id="GO:0006298">
    <property type="term" value="P:mismatch repair"/>
    <property type="evidence" value="ECO:0007669"/>
    <property type="project" value="TreeGrafter"/>
</dbReference>
<dbReference type="InterPro" id="IPR012327">
    <property type="entry name" value="MeTrfase_D12"/>
</dbReference>
<organism evidence="10 11">
    <name type="scientific">Oligella ureolytica</name>
    <dbReference type="NCBI Taxonomy" id="90244"/>
    <lineage>
        <taxon>Bacteria</taxon>
        <taxon>Pseudomonadati</taxon>
        <taxon>Pseudomonadota</taxon>
        <taxon>Betaproteobacteria</taxon>
        <taxon>Burkholderiales</taxon>
        <taxon>Alcaligenaceae</taxon>
        <taxon>Oligella</taxon>
    </lineage>
</organism>
<feature type="binding site" evidence="7">
    <location>
        <position position="16"/>
    </location>
    <ligand>
        <name>S-adenosyl-L-methionine</name>
        <dbReference type="ChEBI" id="CHEBI:59789"/>
    </ligand>
</feature>
<evidence type="ECO:0000256" key="2">
    <source>
        <dbReference type="ARBA" id="ARBA00011900"/>
    </source>
</evidence>
<dbReference type="Proteomes" id="UP000594903">
    <property type="component" value="Chromosome"/>
</dbReference>
<dbReference type="Gene3D" id="3.40.50.150">
    <property type="entry name" value="Vaccinia Virus protein VP39"/>
    <property type="match status" value="1"/>
</dbReference>
<dbReference type="PIRSF" id="PIRSF000398">
    <property type="entry name" value="M_m6A_EcoRV"/>
    <property type="match status" value="1"/>
</dbReference>
<dbReference type="SUPFAM" id="SSF53335">
    <property type="entry name" value="S-adenosyl-L-methionine-dependent methyltransferases"/>
    <property type="match status" value="1"/>
</dbReference>
<dbReference type="GO" id="GO:0009307">
    <property type="term" value="P:DNA restriction-modification system"/>
    <property type="evidence" value="ECO:0007669"/>
    <property type="project" value="InterPro"/>
</dbReference>
<dbReference type="STRING" id="1122619.GCA_000373745_01773"/>
<evidence type="ECO:0000256" key="4">
    <source>
        <dbReference type="ARBA" id="ARBA00022679"/>
    </source>
</evidence>
<evidence type="ECO:0000313" key="12">
    <source>
        <dbReference type="Proteomes" id="UP000594903"/>
    </source>
</evidence>
<dbReference type="InterPro" id="IPR023095">
    <property type="entry name" value="Ade_MeTrfase_dom_2"/>
</dbReference>
<dbReference type="GO" id="GO:0032259">
    <property type="term" value="P:methylation"/>
    <property type="evidence" value="ECO:0007669"/>
    <property type="project" value="UniProtKB-KW"/>
</dbReference>
<dbReference type="OrthoDB" id="9805629at2"/>
<keyword evidence="5 8" id="KW-0949">S-adenosyl-L-methionine</keyword>
<evidence type="ECO:0000256" key="5">
    <source>
        <dbReference type="ARBA" id="ARBA00022691"/>
    </source>
</evidence>
<dbReference type="PRINTS" id="PR00505">
    <property type="entry name" value="D12N6MTFRASE"/>
</dbReference>
<dbReference type="Proteomes" id="UP000254603">
    <property type="component" value="Unassembled WGS sequence"/>
</dbReference>
<evidence type="ECO:0000256" key="8">
    <source>
        <dbReference type="RuleBase" id="RU361257"/>
    </source>
</evidence>
<name>A0A378XAF1_9BURK</name>
<keyword evidence="12" id="KW-1185">Reference proteome</keyword>
<comment type="catalytic activity">
    <reaction evidence="6 8">
        <text>a 2'-deoxyadenosine in DNA + S-adenosyl-L-methionine = an N(6)-methyl-2'-deoxyadenosine in DNA + S-adenosyl-L-homocysteine + H(+)</text>
        <dbReference type="Rhea" id="RHEA:15197"/>
        <dbReference type="Rhea" id="RHEA-COMP:12418"/>
        <dbReference type="Rhea" id="RHEA-COMP:12419"/>
        <dbReference type="ChEBI" id="CHEBI:15378"/>
        <dbReference type="ChEBI" id="CHEBI:57856"/>
        <dbReference type="ChEBI" id="CHEBI:59789"/>
        <dbReference type="ChEBI" id="CHEBI:90615"/>
        <dbReference type="ChEBI" id="CHEBI:90616"/>
        <dbReference type="EC" id="2.1.1.72"/>
    </reaction>
</comment>
<dbReference type="InterPro" id="IPR012263">
    <property type="entry name" value="M_m6A_EcoRV"/>
</dbReference>
<reference evidence="9 12" key="2">
    <citation type="submission" date="2020-12" db="EMBL/GenBank/DDBJ databases">
        <title>FDA dAtabase for Regulatory Grade micrObial Sequences (FDA-ARGOS): Supporting development and validation of Infectious Disease Dx tests.</title>
        <authorList>
            <person name="Sproer C."/>
            <person name="Gronow S."/>
            <person name="Severitt S."/>
            <person name="Schroder I."/>
            <person name="Tallon L."/>
            <person name="Sadzewicz L."/>
            <person name="Zhao X."/>
            <person name="Boylan J."/>
            <person name="Ott S."/>
            <person name="Bowen H."/>
            <person name="Vavikolanu K."/>
            <person name="Mehta A."/>
            <person name="Aluvathingal J."/>
            <person name="Nadendla S."/>
            <person name="Lowell S."/>
            <person name="Myers T."/>
            <person name="Yan Y."/>
            <person name="Sichtig H."/>
        </authorList>
    </citation>
    <scope>NUCLEOTIDE SEQUENCE [LARGE SCALE GENOMIC DNA]</scope>
    <source>
        <strain evidence="9 12">FDAARGOS_872</strain>
    </source>
</reference>
<dbReference type="REBASE" id="405497">
    <property type="entry name" value="M.Our11997ORF209P"/>
</dbReference>
<evidence type="ECO:0000256" key="3">
    <source>
        <dbReference type="ARBA" id="ARBA00022603"/>
    </source>
</evidence>
<gene>
    <name evidence="10" type="primary">dpnM_1</name>
    <name evidence="9" type="ORF">I6G29_00865</name>
    <name evidence="10" type="ORF">NCTC11997_00209</name>
</gene>
<proteinExistence type="inferred from homology"/>
<dbReference type="InterPro" id="IPR002052">
    <property type="entry name" value="DNA_methylase_N6_adenine_CS"/>
</dbReference>
<dbReference type="Pfam" id="PF02086">
    <property type="entry name" value="MethyltransfD12"/>
    <property type="match status" value="1"/>
</dbReference>
<protein>
    <recommendedName>
        <fullName evidence="2 8">Site-specific DNA-methyltransferase (adenine-specific)</fullName>
        <ecNumber evidence="2 8">2.1.1.72</ecNumber>
    </recommendedName>
</protein>
<keyword evidence="4 8" id="KW-0808">Transferase</keyword>
<keyword evidence="3 8" id="KW-0489">Methyltransferase</keyword>
<evidence type="ECO:0000313" key="10">
    <source>
        <dbReference type="EMBL" id="SUA50446.1"/>
    </source>
</evidence>